<evidence type="ECO:0000313" key="2">
    <source>
        <dbReference type="Proteomes" id="UP000193391"/>
    </source>
</evidence>
<protein>
    <submittedName>
        <fullName evidence="1">Uncharacterized protein</fullName>
    </submittedName>
</protein>
<dbReference type="EMBL" id="JFKA01000012">
    <property type="protein sequence ID" value="OSQ36121.1"/>
    <property type="molecule type" value="Genomic_DNA"/>
</dbReference>
<comment type="caution">
    <text evidence="1">The sequence shown here is derived from an EMBL/GenBank/DDBJ whole genome shotgun (WGS) entry which is preliminary data.</text>
</comment>
<sequence length="118" mass="13299">MGLSSRGQEDHVQGARRHIFAAMGTQDFEEVIRALQHAAAIVSVYRPKFVSTKRLLLTDAEKLKTDLIKLGQGSLGMRAIVWFMRSAVMLCEYWRWFIHRASGRSLGIDQSSVANSAY</sequence>
<dbReference type="OrthoDB" id="828244at2"/>
<keyword evidence="2" id="KW-1185">Reference proteome</keyword>
<organism evidence="1 2">
    <name type="scientific">Thalassospira mesophila</name>
    <dbReference type="NCBI Taxonomy" id="1293891"/>
    <lineage>
        <taxon>Bacteria</taxon>
        <taxon>Pseudomonadati</taxon>
        <taxon>Pseudomonadota</taxon>
        <taxon>Alphaproteobacteria</taxon>
        <taxon>Rhodospirillales</taxon>
        <taxon>Thalassospiraceae</taxon>
        <taxon>Thalassospira</taxon>
    </lineage>
</organism>
<dbReference type="RefSeq" id="WP_085585434.1">
    <property type="nucleotide sequence ID" value="NZ_JFKA01000012.1"/>
</dbReference>
<reference evidence="1 2" key="1">
    <citation type="submission" date="2014-03" db="EMBL/GenBank/DDBJ databases">
        <title>The draft genome sequence of Thalassospira mesophila JCM 18969.</title>
        <authorList>
            <person name="Lai Q."/>
            <person name="Shao Z."/>
        </authorList>
    </citation>
    <scope>NUCLEOTIDE SEQUENCE [LARGE SCALE GENOMIC DNA]</scope>
    <source>
        <strain evidence="1 2">JCM 18969</strain>
    </source>
</reference>
<proteinExistence type="predicted"/>
<dbReference type="STRING" id="1293891.TMES_18785"/>
<dbReference type="AlphaFoldDB" id="A0A1Y2KWQ8"/>
<accession>A0A1Y2KWQ8</accession>
<dbReference type="Proteomes" id="UP000193391">
    <property type="component" value="Unassembled WGS sequence"/>
</dbReference>
<name>A0A1Y2KWQ8_9PROT</name>
<gene>
    <name evidence="1" type="ORF">TMES_18785</name>
</gene>
<evidence type="ECO:0000313" key="1">
    <source>
        <dbReference type="EMBL" id="OSQ36121.1"/>
    </source>
</evidence>